<feature type="domain" description="Integrase catalytic" evidence="7">
    <location>
        <begin position="1"/>
        <end position="133"/>
    </location>
</feature>
<evidence type="ECO:0000256" key="5">
    <source>
        <dbReference type="ARBA" id="ARBA00022801"/>
    </source>
</evidence>
<dbReference type="Proteomes" id="UP000659062">
    <property type="component" value="Unassembled WGS sequence"/>
</dbReference>
<accession>A0A851W185</accession>
<keyword evidence="1" id="KW-0808">Transferase</keyword>
<sequence>RPFERIQVDFTELPRIGRWRYLLVIVDQLTLWVEAFPAARATAQTVAKILLEHIIPRFGLIQVIDSDQGTHFTLRVIINLSQALGVTWEYHTPWHPESSGRVEQMNQTIKQQLTKLMIETKLPWTRCLPLALL</sequence>
<evidence type="ECO:0000256" key="4">
    <source>
        <dbReference type="ARBA" id="ARBA00022759"/>
    </source>
</evidence>
<dbReference type="PANTHER" id="PTHR41694">
    <property type="entry name" value="ENDOGENOUS RETROVIRUS GROUP K MEMBER POL PROTEIN"/>
    <property type="match status" value="1"/>
</dbReference>
<keyword evidence="9" id="KW-1185">Reference proteome</keyword>
<reference evidence="8" key="1">
    <citation type="submission" date="2019-09" db="EMBL/GenBank/DDBJ databases">
        <title>Bird 10,000 Genomes (B10K) Project - Family phase.</title>
        <authorList>
            <person name="Zhang G."/>
        </authorList>
    </citation>
    <scope>NUCLEOTIDE SEQUENCE</scope>
    <source>
        <strain evidence="8">OUT-0061</strain>
        <tissue evidence="8">Blood</tissue>
    </source>
</reference>
<name>A0A851W185_9PASS</name>
<evidence type="ECO:0000313" key="8">
    <source>
        <dbReference type="EMBL" id="NXD46986.1"/>
    </source>
</evidence>
<dbReference type="InterPro" id="IPR036397">
    <property type="entry name" value="RNaseH_sf"/>
</dbReference>
<gene>
    <name evidence="8" type="primary">Pol_1</name>
    <name evidence="8" type="ORF">COPSEC_R15866</name>
</gene>
<dbReference type="GO" id="GO:0003964">
    <property type="term" value="F:RNA-directed DNA polymerase activity"/>
    <property type="evidence" value="ECO:0007669"/>
    <property type="project" value="UniProtKB-KW"/>
</dbReference>
<organism evidence="8 9">
    <name type="scientific">Copsychus sechellarum</name>
    <dbReference type="NCBI Taxonomy" id="797021"/>
    <lineage>
        <taxon>Eukaryota</taxon>
        <taxon>Metazoa</taxon>
        <taxon>Chordata</taxon>
        <taxon>Craniata</taxon>
        <taxon>Vertebrata</taxon>
        <taxon>Euteleostomi</taxon>
        <taxon>Archelosauria</taxon>
        <taxon>Archosauria</taxon>
        <taxon>Dinosauria</taxon>
        <taxon>Saurischia</taxon>
        <taxon>Theropoda</taxon>
        <taxon>Coelurosauria</taxon>
        <taxon>Aves</taxon>
        <taxon>Neognathae</taxon>
        <taxon>Neoaves</taxon>
        <taxon>Telluraves</taxon>
        <taxon>Australaves</taxon>
        <taxon>Passeriformes</taxon>
        <taxon>Muscicapidae</taxon>
        <taxon>Copsychus</taxon>
    </lineage>
</organism>
<protein>
    <submittedName>
        <fullName evidence="8">POL4 protein</fullName>
    </submittedName>
</protein>
<evidence type="ECO:0000256" key="6">
    <source>
        <dbReference type="ARBA" id="ARBA00022918"/>
    </source>
</evidence>
<dbReference type="Gene3D" id="3.30.420.10">
    <property type="entry name" value="Ribonuclease H-like superfamily/Ribonuclease H"/>
    <property type="match status" value="1"/>
</dbReference>
<evidence type="ECO:0000256" key="3">
    <source>
        <dbReference type="ARBA" id="ARBA00022722"/>
    </source>
</evidence>
<proteinExistence type="predicted"/>
<dbReference type="GO" id="GO:0004519">
    <property type="term" value="F:endonuclease activity"/>
    <property type="evidence" value="ECO:0007669"/>
    <property type="project" value="UniProtKB-KW"/>
</dbReference>
<evidence type="ECO:0000256" key="2">
    <source>
        <dbReference type="ARBA" id="ARBA00022695"/>
    </source>
</evidence>
<dbReference type="AlphaFoldDB" id="A0A851W185"/>
<feature type="non-terminal residue" evidence="8">
    <location>
        <position position="1"/>
    </location>
</feature>
<dbReference type="GO" id="GO:0003676">
    <property type="term" value="F:nucleic acid binding"/>
    <property type="evidence" value="ECO:0007669"/>
    <property type="project" value="InterPro"/>
</dbReference>
<evidence type="ECO:0000256" key="1">
    <source>
        <dbReference type="ARBA" id="ARBA00022679"/>
    </source>
</evidence>
<feature type="non-terminal residue" evidence="8">
    <location>
        <position position="133"/>
    </location>
</feature>
<keyword evidence="6" id="KW-0695">RNA-directed DNA polymerase</keyword>
<dbReference type="OrthoDB" id="9906983at2759"/>
<dbReference type="EMBL" id="WBNE01000856">
    <property type="protein sequence ID" value="NXD46986.1"/>
    <property type="molecule type" value="Genomic_DNA"/>
</dbReference>
<dbReference type="GO" id="GO:0015074">
    <property type="term" value="P:DNA integration"/>
    <property type="evidence" value="ECO:0007669"/>
    <property type="project" value="InterPro"/>
</dbReference>
<keyword evidence="4" id="KW-0255">Endonuclease</keyword>
<evidence type="ECO:0000259" key="7">
    <source>
        <dbReference type="PROSITE" id="PS50994"/>
    </source>
</evidence>
<dbReference type="InterPro" id="IPR001584">
    <property type="entry name" value="Integrase_cat-core"/>
</dbReference>
<dbReference type="PROSITE" id="PS50994">
    <property type="entry name" value="INTEGRASE"/>
    <property type="match status" value="1"/>
</dbReference>
<keyword evidence="3" id="KW-0540">Nuclease</keyword>
<keyword evidence="2" id="KW-0548">Nucleotidyltransferase</keyword>
<evidence type="ECO:0000313" key="9">
    <source>
        <dbReference type="Proteomes" id="UP000659062"/>
    </source>
</evidence>
<dbReference type="Pfam" id="PF00665">
    <property type="entry name" value="rve"/>
    <property type="match status" value="1"/>
</dbReference>
<comment type="caution">
    <text evidence="8">The sequence shown here is derived from an EMBL/GenBank/DDBJ whole genome shotgun (WGS) entry which is preliminary data.</text>
</comment>
<dbReference type="PANTHER" id="PTHR41694:SF5">
    <property type="entry name" value="RIBONUCLEASE H"/>
    <property type="match status" value="1"/>
</dbReference>
<keyword evidence="5" id="KW-0378">Hydrolase</keyword>
<dbReference type="SUPFAM" id="SSF53098">
    <property type="entry name" value="Ribonuclease H-like"/>
    <property type="match status" value="1"/>
</dbReference>
<dbReference type="GO" id="GO:0016787">
    <property type="term" value="F:hydrolase activity"/>
    <property type="evidence" value="ECO:0007669"/>
    <property type="project" value="UniProtKB-KW"/>
</dbReference>
<dbReference type="InterPro" id="IPR012337">
    <property type="entry name" value="RNaseH-like_sf"/>
</dbReference>